<dbReference type="CDD" id="cd06225">
    <property type="entry name" value="HAMP"/>
    <property type="match status" value="1"/>
</dbReference>
<evidence type="ECO:0000259" key="13">
    <source>
        <dbReference type="PROSITE" id="PS50109"/>
    </source>
</evidence>
<dbReference type="InterPro" id="IPR036890">
    <property type="entry name" value="HATPase_C_sf"/>
</dbReference>
<sequence length="703" mass="77695">MSQKENNRDDAAILSDGALNHHPDQISQAVDKQLSSSHSSPVADTQQPSTYQPAELHHAANPSTQHEHKQYEQDEQQETVAVSTSSPDTTEYGQFNEQTDFTGNTEQQHAKKVRTSTKRTVLQYLDAVPLSTRLVSIILVLLLASSAVVGFAVRQLVGSYIIDKTDTQLMRQSELVLNNINTLQQSDRTDSMGLTDYYLQLRDSHYVIQGTPLMPVLPDGVSSAPVLPPSGSIGNIQIGQPFTTNAAVQIIGNNSRASVRMANAPWRVLAVNWTVPEVKNARGEVITQGAKGVAFIGLSLYDMQDTMQIVTKYFIAVGVATALLATVLASMAIERTLRPLKRIEKTAAQIADGDLSQRVPQAPENTEVGSLSRSLNRMLSRIEGSFIEQQRTTEKMKRFVSDASHELRTPLATIHGYAELYRMQRNYPGALERADESIKHIEQSSSRMSALVEDLLSLARMDEGRGVDLTHRTNITRIVHDACEDLHALNPERPIDLGSLEVTQIQTNNPEEAVHRLKFIQQLPPDLWMYADQNRLRQVITNIVGNIHRYTPQDSPVQMALSLIPAYMTPQELAAMNSSVESLDSFVRSAQYAAQQLHDSDNATQHQEITAPLHNYAVLRIIDHGPGLQPHDLHMIFERFYTADLSRTREKGGTGLGMAIAQSAVKAHHGLICASHTPQGGLTFTVVLPADTDSITQDQPTQE</sequence>
<evidence type="ECO:0000256" key="7">
    <source>
        <dbReference type="ARBA" id="ARBA00022777"/>
    </source>
</evidence>
<dbReference type="Proteomes" id="UP000619536">
    <property type="component" value="Unassembled WGS sequence"/>
</dbReference>
<accession>A0A8J3EX40</accession>
<comment type="catalytic activity">
    <reaction evidence="1">
        <text>ATP + protein L-histidine = ADP + protein N-phospho-L-histidine.</text>
        <dbReference type="EC" id="2.7.13.3"/>
    </reaction>
</comment>
<feature type="compositionally biased region" description="Polar residues" evidence="11">
    <location>
        <begin position="78"/>
        <end position="107"/>
    </location>
</feature>
<keyword evidence="8 12" id="KW-1133">Transmembrane helix</keyword>
<feature type="transmembrane region" description="Helical" evidence="12">
    <location>
        <begin position="134"/>
        <end position="153"/>
    </location>
</feature>
<evidence type="ECO:0000259" key="14">
    <source>
        <dbReference type="PROSITE" id="PS50885"/>
    </source>
</evidence>
<evidence type="ECO:0000256" key="11">
    <source>
        <dbReference type="SAM" id="MobiDB-lite"/>
    </source>
</evidence>
<dbReference type="PANTHER" id="PTHR45436:SF5">
    <property type="entry name" value="SENSOR HISTIDINE KINASE TRCS"/>
    <property type="match status" value="1"/>
</dbReference>
<feature type="region of interest" description="Disordered" evidence="11">
    <location>
        <begin position="1"/>
        <end position="114"/>
    </location>
</feature>
<keyword evidence="9" id="KW-0902">Two-component regulatory system</keyword>
<keyword evidence="6 12" id="KW-0812">Transmembrane</keyword>
<dbReference type="InterPro" id="IPR050428">
    <property type="entry name" value="TCS_sensor_his_kinase"/>
</dbReference>
<keyword evidence="16" id="KW-1185">Reference proteome</keyword>
<evidence type="ECO:0000256" key="6">
    <source>
        <dbReference type="ARBA" id="ARBA00022692"/>
    </source>
</evidence>
<dbReference type="Pfam" id="PF00512">
    <property type="entry name" value="HisKA"/>
    <property type="match status" value="1"/>
</dbReference>
<dbReference type="Gene3D" id="1.10.287.130">
    <property type="match status" value="1"/>
</dbReference>
<evidence type="ECO:0000256" key="2">
    <source>
        <dbReference type="ARBA" id="ARBA00004236"/>
    </source>
</evidence>
<evidence type="ECO:0000256" key="12">
    <source>
        <dbReference type="SAM" id="Phobius"/>
    </source>
</evidence>
<keyword evidence="10 12" id="KW-0472">Membrane</keyword>
<dbReference type="EMBL" id="BMDH01000001">
    <property type="protein sequence ID" value="GGI12742.1"/>
    <property type="molecule type" value="Genomic_DNA"/>
</dbReference>
<dbReference type="InterPro" id="IPR004358">
    <property type="entry name" value="Sig_transdc_His_kin-like_C"/>
</dbReference>
<dbReference type="PROSITE" id="PS50109">
    <property type="entry name" value="HIS_KIN"/>
    <property type="match status" value="1"/>
</dbReference>
<dbReference type="Pfam" id="PF02518">
    <property type="entry name" value="HATPase_c"/>
    <property type="match status" value="1"/>
</dbReference>
<dbReference type="Gene3D" id="3.30.565.10">
    <property type="entry name" value="Histidine kinase-like ATPase, C-terminal domain"/>
    <property type="match status" value="1"/>
</dbReference>
<dbReference type="GO" id="GO:0000155">
    <property type="term" value="F:phosphorelay sensor kinase activity"/>
    <property type="evidence" value="ECO:0007669"/>
    <property type="project" value="InterPro"/>
</dbReference>
<dbReference type="PRINTS" id="PR00344">
    <property type="entry name" value="BCTRLSENSOR"/>
</dbReference>
<dbReference type="RefSeq" id="WP_188354431.1">
    <property type="nucleotide sequence ID" value="NZ_BMDH01000001.1"/>
</dbReference>
<dbReference type="Pfam" id="PF00672">
    <property type="entry name" value="HAMP"/>
    <property type="match status" value="1"/>
</dbReference>
<dbReference type="SMART" id="SM00304">
    <property type="entry name" value="HAMP"/>
    <property type="match status" value="1"/>
</dbReference>
<proteinExistence type="predicted"/>
<dbReference type="SUPFAM" id="SSF55874">
    <property type="entry name" value="ATPase domain of HSP90 chaperone/DNA topoisomerase II/histidine kinase"/>
    <property type="match status" value="1"/>
</dbReference>
<dbReference type="PANTHER" id="PTHR45436">
    <property type="entry name" value="SENSOR HISTIDINE KINASE YKOH"/>
    <property type="match status" value="1"/>
</dbReference>
<keyword evidence="4" id="KW-0597">Phosphoprotein</keyword>
<evidence type="ECO:0000256" key="9">
    <source>
        <dbReference type="ARBA" id="ARBA00023012"/>
    </source>
</evidence>
<dbReference type="InterPro" id="IPR036097">
    <property type="entry name" value="HisK_dim/P_sf"/>
</dbReference>
<protein>
    <recommendedName>
        <fullName evidence="3">histidine kinase</fullName>
        <ecNumber evidence="3">2.7.13.3</ecNumber>
    </recommendedName>
</protein>
<feature type="compositionally biased region" description="Basic and acidic residues" evidence="11">
    <location>
        <begin position="1"/>
        <end position="11"/>
    </location>
</feature>
<dbReference type="InterPro" id="IPR003661">
    <property type="entry name" value="HisK_dim/P_dom"/>
</dbReference>
<dbReference type="AlphaFoldDB" id="A0A8J3EX40"/>
<dbReference type="SUPFAM" id="SSF158472">
    <property type="entry name" value="HAMP domain-like"/>
    <property type="match status" value="1"/>
</dbReference>
<dbReference type="InterPro" id="IPR005467">
    <property type="entry name" value="His_kinase_dom"/>
</dbReference>
<dbReference type="InterPro" id="IPR003660">
    <property type="entry name" value="HAMP_dom"/>
</dbReference>
<evidence type="ECO:0000256" key="8">
    <source>
        <dbReference type="ARBA" id="ARBA00022989"/>
    </source>
</evidence>
<comment type="subcellular location">
    <subcellularLocation>
        <location evidence="2">Cell membrane</location>
    </subcellularLocation>
</comment>
<dbReference type="SMART" id="SM00388">
    <property type="entry name" value="HisKA"/>
    <property type="match status" value="1"/>
</dbReference>
<dbReference type="FunFam" id="1.10.287.130:FF:000001">
    <property type="entry name" value="Two-component sensor histidine kinase"/>
    <property type="match status" value="1"/>
</dbReference>
<organism evidence="15 16">
    <name type="scientific">Galliscardovia ingluviei</name>
    <dbReference type="NCBI Taxonomy" id="1769422"/>
    <lineage>
        <taxon>Bacteria</taxon>
        <taxon>Bacillati</taxon>
        <taxon>Actinomycetota</taxon>
        <taxon>Actinomycetes</taxon>
        <taxon>Bifidobacteriales</taxon>
        <taxon>Bifidobacteriaceae</taxon>
        <taxon>Galliscardovia</taxon>
    </lineage>
</organism>
<comment type="caution">
    <text evidence="15">The sequence shown here is derived from an EMBL/GenBank/DDBJ whole genome shotgun (WGS) entry which is preliminary data.</text>
</comment>
<feature type="domain" description="Histidine kinase" evidence="13">
    <location>
        <begin position="402"/>
        <end position="692"/>
    </location>
</feature>
<keyword evidence="7 15" id="KW-0418">Kinase</keyword>
<evidence type="ECO:0000256" key="5">
    <source>
        <dbReference type="ARBA" id="ARBA00022679"/>
    </source>
</evidence>
<dbReference type="EC" id="2.7.13.3" evidence="3"/>
<feature type="compositionally biased region" description="Polar residues" evidence="11">
    <location>
        <begin position="25"/>
        <end position="52"/>
    </location>
</feature>
<evidence type="ECO:0000256" key="3">
    <source>
        <dbReference type="ARBA" id="ARBA00012438"/>
    </source>
</evidence>
<reference evidence="15" key="2">
    <citation type="submission" date="2020-09" db="EMBL/GenBank/DDBJ databases">
        <authorList>
            <person name="Sun Q."/>
            <person name="Sedlacek I."/>
        </authorList>
    </citation>
    <scope>NUCLEOTIDE SEQUENCE</scope>
    <source>
        <strain evidence="15">CCM 8606</strain>
    </source>
</reference>
<keyword evidence="5" id="KW-0808">Transferase</keyword>
<dbReference type="GO" id="GO:0005886">
    <property type="term" value="C:plasma membrane"/>
    <property type="evidence" value="ECO:0007669"/>
    <property type="project" value="UniProtKB-SubCell"/>
</dbReference>
<dbReference type="Gene3D" id="6.10.340.10">
    <property type="match status" value="1"/>
</dbReference>
<dbReference type="PROSITE" id="PS50885">
    <property type="entry name" value="HAMP"/>
    <property type="match status" value="1"/>
</dbReference>
<evidence type="ECO:0000313" key="16">
    <source>
        <dbReference type="Proteomes" id="UP000619536"/>
    </source>
</evidence>
<reference evidence="15" key="1">
    <citation type="journal article" date="2014" name="Int. J. Syst. Evol. Microbiol.">
        <title>Complete genome sequence of Corynebacterium casei LMG S-19264T (=DSM 44701T), isolated from a smear-ripened cheese.</title>
        <authorList>
            <consortium name="US DOE Joint Genome Institute (JGI-PGF)"/>
            <person name="Walter F."/>
            <person name="Albersmeier A."/>
            <person name="Kalinowski J."/>
            <person name="Ruckert C."/>
        </authorList>
    </citation>
    <scope>NUCLEOTIDE SEQUENCE</scope>
    <source>
        <strain evidence="15">CCM 8606</strain>
    </source>
</reference>
<evidence type="ECO:0000256" key="4">
    <source>
        <dbReference type="ARBA" id="ARBA00022553"/>
    </source>
</evidence>
<dbReference type="SUPFAM" id="SSF47384">
    <property type="entry name" value="Homodimeric domain of signal transducing histidine kinase"/>
    <property type="match status" value="1"/>
</dbReference>
<feature type="domain" description="HAMP" evidence="14">
    <location>
        <begin position="334"/>
        <end position="387"/>
    </location>
</feature>
<evidence type="ECO:0000256" key="1">
    <source>
        <dbReference type="ARBA" id="ARBA00000085"/>
    </source>
</evidence>
<dbReference type="SMART" id="SM00387">
    <property type="entry name" value="HATPase_c"/>
    <property type="match status" value="1"/>
</dbReference>
<dbReference type="InterPro" id="IPR003594">
    <property type="entry name" value="HATPase_dom"/>
</dbReference>
<feature type="transmembrane region" description="Helical" evidence="12">
    <location>
        <begin position="313"/>
        <end position="333"/>
    </location>
</feature>
<name>A0A8J3EX40_9BIFI</name>
<gene>
    <name evidence="15" type="ORF">GCM10007377_02480</name>
</gene>
<dbReference type="CDD" id="cd00082">
    <property type="entry name" value="HisKA"/>
    <property type="match status" value="1"/>
</dbReference>
<evidence type="ECO:0000256" key="10">
    <source>
        <dbReference type="ARBA" id="ARBA00023136"/>
    </source>
</evidence>
<evidence type="ECO:0000313" key="15">
    <source>
        <dbReference type="EMBL" id="GGI12742.1"/>
    </source>
</evidence>